<dbReference type="AlphaFoldDB" id="A0A6S7GSP9"/>
<dbReference type="Proteomes" id="UP001152795">
    <property type="component" value="Unassembled WGS sequence"/>
</dbReference>
<dbReference type="InterPro" id="IPR036691">
    <property type="entry name" value="Endo/exonu/phosph_ase_sf"/>
</dbReference>
<name>A0A6S7GSP9_PARCT</name>
<dbReference type="OrthoDB" id="419189at2759"/>
<protein>
    <recommendedName>
        <fullName evidence="1">Endonuclease/exonuclease/phosphatase domain-containing protein</fullName>
    </recommendedName>
</protein>
<organism evidence="2 3">
    <name type="scientific">Paramuricea clavata</name>
    <name type="common">Red gorgonian</name>
    <name type="synonym">Violescent sea-whip</name>
    <dbReference type="NCBI Taxonomy" id="317549"/>
    <lineage>
        <taxon>Eukaryota</taxon>
        <taxon>Metazoa</taxon>
        <taxon>Cnidaria</taxon>
        <taxon>Anthozoa</taxon>
        <taxon>Octocorallia</taxon>
        <taxon>Malacalcyonacea</taxon>
        <taxon>Plexauridae</taxon>
        <taxon>Paramuricea</taxon>
    </lineage>
</organism>
<keyword evidence="3" id="KW-1185">Reference proteome</keyword>
<comment type="caution">
    <text evidence="2">The sequence shown here is derived from an EMBL/GenBank/DDBJ whole genome shotgun (WGS) entry which is preliminary data.</text>
</comment>
<feature type="domain" description="Endonuclease/exonuclease/phosphatase" evidence="1">
    <location>
        <begin position="19"/>
        <end position="111"/>
    </location>
</feature>
<dbReference type="EMBL" id="CACRXK020002122">
    <property type="protein sequence ID" value="CAB3992776.1"/>
    <property type="molecule type" value="Genomic_DNA"/>
</dbReference>
<sequence>MAHKAEITLRGYKLLDHPRTERSGGGTALLFRDNITEHKVDGGERRSFEFSEWILQYRSCKLRTIIVYRPPYSAAHPVVTSVFFDEFSTYLESVIMSSEPLLIVGDFNIHVDISRDPNAIRFLDLLSSMSLDQHVDQSILTHQDTPLI</sequence>
<dbReference type="PANTHER" id="PTHR46670:SF3">
    <property type="entry name" value="ENDONUCLEASE_EXONUCLEASE_PHOSPHATASE DOMAIN-CONTAINING PROTEIN"/>
    <property type="match status" value="1"/>
</dbReference>
<dbReference type="SUPFAM" id="SSF56219">
    <property type="entry name" value="DNase I-like"/>
    <property type="match status" value="1"/>
</dbReference>
<proteinExistence type="predicted"/>
<evidence type="ECO:0000313" key="3">
    <source>
        <dbReference type="Proteomes" id="UP001152795"/>
    </source>
</evidence>
<gene>
    <name evidence="2" type="ORF">PACLA_8A062537</name>
</gene>
<dbReference type="Pfam" id="PF03372">
    <property type="entry name" value="Exo_endo_phos"/>
    <property type="match status" value="1"/>
</dbReference>
<dbReference type="Gene3D" id="3.60.10.10">
    <property type="entry name" value="Endonuclease/exonuclease/phosphatase"/>
    <property type="match status" value="1"/>
</dbReference>
<dbReference type="PANTHER" id="PTHR46670">
    <property type="entry name" value="ENDO/EXONUCLEASE/PHOSPHATASE DOMAIN-CONTAINING PROTEIN"/>
    <property type="match status" value="1"/>
</dbReference>
<evidence type="ECO:0000313" key="2">
    <source>
        <dbReference type="EMBL" id="CAB3992776.1"/>
    </source>
</evidence>
<dbReference type="InterPro" id="IPR005135">
    <property type="entry name" value="Endo/exonuclease/phosphatase"/>
</dbReference>
<accession>A0A6S7GSP9</accession>
<evidence type="ECO:0000259" key="1">
    <source>
        <dbReference type="Pfam" id="PF03372"/>
    </source>
</evidence>
<reference evidence="2" key="1">
    <citation type="submission" date="2020-04" db="EMBL/GenBank/DDBJ databases">
        <authorList>
            <person name="Alioto T."/>
            <person name="Alioto T."/>
            <person name="Gomez Garrido J."/>
        </authorList>
    </citation>
    <scope>NUCLEOTIDE SEQUENCE</scope>
    <source>
        <strain evidence="2">A484AB</strain>
    </source>
</reference>